<gene>
    <name evidence="1" type="ORF">CEXT_742901</name>
</gene>
<dbReference type="AlphaFoldDB" id="A0AAV4VHM3"/>
<organism evidence="1 2">
    <name type="scientific">Caerostris extrusa</name>
    <name type="common">Bark spider</name>
    <name type="synonym">Caerostris bankana</name>
    <dbReference type="NCBI Taxonomy" id="172846"/>
    <lineage>
        <taxon>Eukaryota</taxon>
        <taxon>Metazoa</taxon>
        <taxon>Ecdysozoa</taxon>
        <taxon>Arthropoda</taxon>
        <taxon>Chelicerata</taxon>
        <taxon>Arachnida</taxon>
        <taxon>Araneae</taxon>
        <taxon>Araneomorphae</taxon>
        <taxon>Entelegynae</taxon>
        <taxon>Araneoidea</taxon>
        <taxon>Araneidae</taxon>
        <taxon>Caerostris</taxon>
    </lineage>
</organism>
<protein>
    <submittedName>
        <fullName evidence="1">Uncharacterized protein</fullName>
    </submittedName>
</protein>
<name>A0AAV4VHM3_CAEEX</name>
<sequence>MTTCKYLTTDSENSSRKGAFFSVIIYYMESESPESLYIFIYKVIQWILNYYKLLPADSMVPPSPCYANLQPDETVAMTTQEMTLLHLFLSLFLPVLVCQKFANPFPAVPGPL</sequence>
<evidence type="ECO:0000313" key="2">
    <source>
        <dbReference type="Proteomes" id="UP001054945"/>
    </source>
</evidence>
<dbReference type="Proteomes" id="UP001054945">
    <property type="component" value="Unassembled WGS sequence"/>
</dbReference>
<accession>A0AAV4VHM3</accession>
<comment type="caution">
    <text evidence="1">The sequence shown here is derived from an EMBL/GenBank/DDBJ whole genome shotgun (WGS) entry which is preliminary data.</text>
</comment>
<reference evidence="1 2" key="1">
    <citation type="submission" date="2021-06" db="EMBL/GenBank/DDBJ databases">
        <title>Caerostris extrusa draft genome.</title>
        <authorList>
            <person name="Kono N."/>
            <person name="Arakawa K."/>
        </authorList>
    </citation>
    <scope>NUCLEOTIDE SEQUENCE [LARGE SCALE GENOMIC DNA]</scope>
</reference>
<proteinExistence type="predicted"/>
<evidence type="ECO:0000313" key="1">
    <source>
        <dbReference type="EMBL" id="GIY69906.1"/>
    </source>
</evidence>
<keyword evidence="2" id="KW-1185">Reference proteome</keyword>
<dbReference type="EMBL" id="BPLR01014609">
    <property type="protein sequence ID" value="GIY69906.1"/>
    <property type="molecule type" value="Genomic_DNA"/>
</dbReference>